<sequence>MKSATAKACCLHNSTRNTKLAPAITKGPTANEVPKAPIAAINAIPTALTKAFIINAQNMSLGIIDVSNLATATKPVLTFLRVTIKELLLKIIGSLAFLSFELSNTSDPNFQTAKMNISQKSEFHIYNDTKLIAQIYSENDVQNKETEYALELCTIITNITCPIMAGNAYSAQTQFPIPATTKIIAVSVLTDHNQYLGCEIIVFKNISLPSLTASIPTSTPHP</sequence>
<reference evidence="1 2" key="1">
    <citation type="submission" date="2021-06" db="EMBL/GenBank/DDBJ databases">
        <authorList>
            <person name="Kallberg Y."/>
            <person name="Tangrot J."/>
            <person name="Rosling A."/>
        </authorList>
    </citation>
    <scope>NUCLEOTIDE SEQUENCE [LARGE SCALE GENOMIC DNA]</scope>
    <source>
        <strain evidence="1 2">120-4 pot B 10/14</strain>
    </source>
</reference>
<keyword evidence="2" id="KW-1185">Reference proteome</keyword>
<dbReference type="Proteomes" id="UP000789901">
    <property type="component" value="Unassembled WGS sequence"/>
</dbReference>
<evidence type="ECO:0000313" key="2">
    <source>
        <dbReference type="Proteomes" id="UP000789901"/>
    </source>
</evidence>
<dbReference type="EMBL" id="CAJVQB010002669">
    <property type="protein sequence ID" value="CAG8583275.1"/>
    <property type="molecule type" value="Genomic_DNA"/>
</dbReference>
<proteinExistence type="predicted"/>
<accession>A0ABN7UFE2</accession>
<organism evidence="1 2">
    <name type="scientific">Gigaspora margarita</name>
    <dbReference type="NCBI Taxonomy" id="4874"/>
    <lineage>
        <taxon>Eukaryota</taxon>
        <taxon>Fungi</taxon>
        <taxon>Fungi incertae sedis</taxon>
        <taxon>Mucoromycota</taxon>
        <taxon>Glomeromycotina</taxon>
        <taxon>Glomeromycetes</taxon>
        <taxon>Diversisporales</taxon>
        <taxon>Gigasporaceae</taxon>
        <taxon>Gigaspora</taxon>
    </lineage>
</organism>
<comment type="caution">
    <text evidence="1">The sequence shown here is derived from an EMBL/GenBank/DDBJ whole genome shotgun (WGS) entry which is preliminary data.</text>
</comment>
<protein>
    <submittedName>
        <fullName evidence="1">20962_t:CDS:1</fullName>
    </submittedName>
</protein>
<gene>
    <name evidence="1" type="ORF">GMARGA_LOCUS6051</name>
</gene>
<name>A0ABN7UFE2_GIGMA</name>
<evidence type="ECO:0000313" key="1">
    <source>
        <dbReference type="EMBL" id="CAG8583275.1"/>
    </source>
</evidence>